<dbReference type="Proteomes" id="UP000011715">
    <property type="component" value="Unassembled WGS sequence"/>
</dbReference>
<accession>A0A0C4EC07</accession>
<dbReference type="PROSITE" id="PS50048">
    <property type="entry name" value="ZN2_CY6_FUNGAL_2"/>
    <property type="match status" value="1"/>
</dbReference>
<keyword evidence="2" id="KW-0862">Zinc</keyword>
<dbReference type="EnsemblFungi" id="MAPG_10220T0">
    <property type="protein sequence ID" value="MAPG_10220T0"/>
    <property type="gene ID" value="MAPG_10220"/>
</dbReference>
<dbReference type="GO" id="GO:0000981">
    <property type="term" value="F:DNA-binding transcription factor activity, RNA polymerase II-specific"/>
    <property type="evidence" value="ECO:0007669"/>
    <property type="project" value="InterPro"/>
</dbReference>
<dbReference type="InterPro" id="IPR021858">
    <property type="entry name" value="Fun_TF"/>
</dbReference>
<feature type="region of interest" description="Disordered" evidence="7">
    <location>
        <begin position="1"/>
        <end position="24"/>
    </location>
</feature>
<dbReference type="VEuPathDB" id="FungiDB:MAPG_10220"/>
<evidence type="ECO:0000313" key="9">
    <source>
        <dbReference type="EMBL" id="KLU91702.1"/>
    </source>
</evidence>
<dbReference type="AlphaFoldDB" id="A0A0C4EC07"/>
<dbReference type="Pfam" id="PF11951">
    <property type="entry name" value="Fungal_trans_2"/>
    <property type="match status" value="1"/>
</dbReference>
<sequence>MPLPRRPDRLANLPARPPPTPNPQVAAPGCQNCREQHLKCDRVTPVCGRCSSSGRHCQRGYKFKHFVPDFSSQQTWLSYPQDLTYLDETEATSRNYGARAGPGASSRPWEPGQQALENDNDSSGDDQVPDILTPATSSIAGFSSVTLDDRSPAQATPSISHQPVPGSPTDRFIVHEEHDVAQRRHRPVSQESRRGISYLLEDLERSPPLLYLDQPVWPLQREEAFLFRHFVQNLATWLDLCDPATSFQTVVPRRAGTCPTLLNAIFALSSRHLSHTTPNYDDLASNRYHHMCLQTLIPTLNHAGTVSDENLFAATIILRVLEEMEVRNSGVDTRGHLLGIHAFVAGENSQDIAPQTLSAASYWIGLRQEIYCAVMNHQAVHINLSLPIVDRSLIGPAEDHVWANRAVTHCADVLNFCFREDDVAGLAALPAHSVAQRWLDLRNWGNRWRQMLPSSYEPIYRGQEDKDTPFPEIWYQTSCQVIGVQHNILAQLFLTTFDPTLPKVGVQRKLASQTVNSRVQDLLRQLCGIGLGNQWSPPALFTACMGVAAFGDRFESRRDQDAFIDMLRLTEREHARPTESVQRQMMRSWGWPLDDAD</sequence>
<feature type="region of interest" description="Disordered" evidence="7">
    <location>
        <begin position="148"/>
        <end position="169"/>
    </location>
</feature>
<dbReference type="GO" id="GO:0000976">
    <property type="term" value="F:transcription cis-regulatory region binding"/>
    <property type="evidence" value="ECO:0007669"/>
    <property type="project" value="TreeGrafter"/>
</dbReference>
<reference evidence="9" key="3">
    <citation type="submission" date="2011-03" db="EMBL/GenBank/DDBJ databases">
        <title>Annotation of Magnaporthe poae ATCC 64411.</title>
        <authorList>
            <person name="Ma L.-J."/>
            <person name="Dead R."/>
            <person name="Young S.K."/>
            <person name="Zeng Q."/>
            <person name="Gargeya S."/>
            <person name="Fitzgerald M."/>
            <person name="Haas B."/>
            <person name="Abouelleil A."/>
            <person name="Alvarado L."/>
            <person name="Arachchi H.M."/>
            <person name="Berlin A."/>
            <person name="Brown A."/>
            <person name="Chapman S.B."/>
            <person name="Chen Z."/>
            <person name="Dunbar C."/>
            <person name="Freedman E."/>
            <person name="Gearin G."/>
            <person name="Gellesch M."/>
            <person name="Goldberg J."/>
            <person name="Griggs A."/>
            <person name="Gujja S."/>
            <person name="Heiman D."/>
            <person name="Howarth C."/>
            <person name="Larson L."/>
            <person name="Lui A."/>
            <person name="MacDonald P.J.P."/>
            <person name="Mehta T."/>
            <person name="Montmayeur A."/>
            <person name="Murphy C."/>
            <person name="Neiman D."/>
            <person name="Pearson M."/>
            <person name="Priest M."/>
            <person name="Roberts A."/>
            <person name="Saif S."/>
            <person name="Shea T."/>
            <person name="Shenoy N."/>
            <person name="Sisk P."/>
            <person name="Stolte C."/>
            <person name="Sykes S."/>
            <person name="Yandava C."/>
            <person name="Wortman J."/>
            <person name="Nusbaum C."/>
            <person name="Birren B."/>
        </authorList>
    </citation>
    <scope>NUCLEOTIDE SEQUENCE</scope>
    <source>
        <strain evidence="9">ATCC 64411</strain>
    </source>
</reference>
<reference evidence="10" key="4">
    <citation type="journal article" date="2015" name="G3 (Bethesda)">
        <title>Genome sequences of three phytopathogenic species of the Magnaporthaceae family of fungi.</title>
        <authorList>
            <person name="Okagaki L.H."/>
            <person name="Nunes C.C."/>
            <person name="Sailsbery J."/>
            <person name="Clay B."/>
            <person name="Brown D."/>
            <person name="John T."/>
            <person name="Oh Y."/>
            <person name="Young N."/>
            <person name="Fitzgerald M."/>
            <person name="Haas B.J."/>
            <person name="Zeng Q."/>
            <person name="Young S."/>
            <person name="Adiconis X."/>
            <person name="Fan L."/>
            <person name="Levin J.Z."/>
            <person name="Mitchell T.K."/>
            <person name="Okubara P.A."/>
            <person name="Farman M.L."/>
            <person name="Kohn L.M."/>
            <person name="Birren B."/>
            <person name="Ma L.-J."/>
            <person name="Dean R.A."/>
        </authorList>
    </citation>
    <scope>NUCLEOTIDE SEQUENCE</scope>
    <source>
        <strain evidence="10">ATCC 64411 / 73-15</strain>
    </source>
</reference>
<evidence type="ECO:0000256" key="7">
    <source>
        <dbReference type="SAM" id="MobiDB-lite"/>
    </source>
</evidence>
<feature type="domain" description="Zn(2)-C6 fungal-type" evidence="8">
    <location>
        <begin position="29"/>
        <end position="59"/>
    </location>
</feature>
<dbReference type="EMBL" id="ADBL01002628">
    <property type="status" value="NOT_ANNOTATED_CDS"/>
    <property type="molecule type" value="Genomic_DNA"/>
</dbReference>
<evidence type="ECO:0000256" key="4">
    <source>
        <dbReference type="ARBA" id="ARBA00023125"/>
    </source>
</evidence>
<reference evidence="11" key="2">
    <citation type="submission" date="2010-05" db="EMBL/GenBank/DDBJ databases">
        <title>The genome sequence of Magnaporthe poae strain ATCC 64411.</title>
        <authorList>
            <person name="Ma L.-J."/>
            <person name="Dead R."/>
            <person name="Young S."/>
            <person name="Zeng Q."/>
            <person name="Koehrsen M."/>
            <person name="Alvarado L."/>
            <person name="Berlin A."/>
            <person name="Chapman S.B."/>
            <person name="Chen Z."/>
            <person name="Freedman E."/>
            <person name="Gellesch M."/>
            <person name="Goldberg J."/>
            <person name="Griggs A."/>
            <person name="Gujja S."/>
            <person name="Heilman E.R."/>
            <person name="Heiman D."/>
            <person name="Hepburn T."/>
            <person name="Howarth C."/>
            <person name="Jen D."/>
            <person name="Larson L."/>
            <person name="Mehta T."/>
            <person name="Neiman D."/>
            <person name="Pearson M."/>
            <person name="Roberts A."/>
            <person name="Saif S."/>
            <person name="Shea T."/>
            <person name="Shenoy N."/>
            <person name="Sisk P."/>
            <person name="Stolte C."/>
            <person name="Sykes S."/>
            <person name="Walk T."/>
            <person name="White J."/>
            <person name="Yandava C."/>
            <person name="Haas B."/>
            <person name="Nusbaum C."/>
            <person name="Birren B."/>
        </authorList>
    </citation>
    <scope>NUCLEOTIDE SEQUENCE [LARGE SCALE GENOMIC DNA]</scope>
    <source>
        <strain evidence="11">ATCC 64411 / 73-15</strain>
    </source>
</reference>
<dbReference type="PANTHER" id="PTHR37534:SF2">
    <property type="entry name" value="N-ACETYLTRANSFERASE DOMAIN-CONTAINING PROTEIN"/>
    <property type="match status" value="1"/>
</dbReference>
<proteinExistence type="predicted"/>
<dbReference type="EMBL" id="GL876977">
    <property type="protein sequence ID" value="KLU91702.1"/>
    <property type="molecule type" value="Genomic_DNA"/>
</dbReference>
<comment type="subcellular location">
    <subcellularLocation>
        <location evidence="1">Nucleus</location>
    </subcellularLocation>
</comment>
<dbReference type="GO" id="GO:0008270">
    <property type="term" value="F:zinc ion binding"/>
    <property type="evidence" value="ECO:0007669"/>
    <property type="project" value="InterPro"/>
</dbReference>
<evidence type="ECO:0000256" key="3">
    <source>
        <dbReference type="ARBA" id="ARBA00023015"/>
    </source>
</evidence>
<dbReference type="OrthoDB" id="4525710at2759"/>
<keyword evidence="11" id="KW-1185">Reference proteome</keyword>
<feature type="compositionally biased region" description="Acidic residues" evidence="7">
    <location>
        <begin position="118"/>
        <end position="128"/>
    </location>
</feature>
<keyword evidence="4" id="KW-0238">DNA-binding</keyword>
<name>A0A0C4EC07_MAGP6</name>
<dbReference type="GO" id="GO:0045944">
    <property type="term" value="P:positive regulation of transcription by RNA polymerase II"/>
    <property type="evidence" value="ECO:0007669"/>
    <property type="project" value="TreeGrafter"/>
</dbReference>
<keyword evidence="6" id="KW-0539">Nucleus</keyword>
<dbReference type="eggNOG" id="ENOG502SI6P">
    <property type="taxonomic scope" value="Eukaryota"/>
</dbReference>
<dbReference type="PROSITE" id="PS00463">
    <property type="entry name" value="ZN2_CY6_FUNGAL_1"/>
    <property type="match status" value="1"/>
</dbReference>
<dbReference type="SMART" id="SM00066">
    <property type="entry name" value="GAL4"/>
    <property type="match status" value="1"/>
</dbReference>
<protein>
    <recommendedName>
        <fullName evidence="8">Zn(2)-C6 fungal-type domain-containing protein</fullName>
    </recommendedName>
</protein>
<evidence type="ECO:0000256" key="5">
    <source>
        <dbReference type="ARBA" id="ARBA00023163"/>
    </source>
</evidence>
<dbReference type="OMA" id="VQHHILA"/>
<dbReference type="PANTHER" id="PTHR37534">
    <property type="entry name" value="TRANSCRIPTIONAL ACTIVATOR PROTEIN UGA3"/>
    <property type="match status" value="1"/>
</dbReference>
<evidence type="ECO:0000313" key="11">
    <source>
        <dbReference type="Proteomes" id="UP000011715"/>
    </source>
</evidence>
<dbReference type="GO" id="GO:0005634">
    <property type="term" value="C:nucleus"/>
    <property type="evidence" value="ECO:0007669"/>
    <property type="project" value="UniProtKB-SubCell"/>
</dbReference>
<evidence type="ECO:0000256" key="2">
    <source>
        <dbReference type="ARBA" id="ARBA00022833"/>
    </source>
</evidence>
<organism evidence="10 11">
    <name type="scientific">Magnaporthiopsis poae (strain ATCC 64411 / 73-15)</name>
    <name type="common">Kentucky bluegrass fungus</name>
    <name type="synonym">Magnaporthe poae</name>
    <dbReference type="NCBI Taxonomy" id="644358"/>
    <lineage>
        <taxon>Eukaryota</taxon>
        <taxon>Fungi</taxon>
        <taxon>Dikarya</taxon>
        <taxon>Ascomycota</taxon>
        <taxon>Pezizomycotina</taxon>
        <taxon>Sordariomycetes</taxon>
        <taxon>Sordariomycetidae</taxon>
        <taxon>Magnaporthales</taxon>
        <taxon>Magnaporthaceae</taxon>
        <taxon>Magnaporthiopsis</taxon>
    </lineage>
</organism>
<keyword evidence="5" id="KW-0804">Transcription</keyword>
<dbReference type="InterPro" id="IPR036864">
    <property type="entry name" value="Zn2-C6_fun-type_DNA-bd_sf"/>
</dbReference>
<dbReference type="InterPro" id="IPR001138">
    <property type="entry name" value="Zn2Cys6_DnaBD"/>
</dbReference>
<keyword evidence="3" id="KW-0805">Transcription regulation</keyword>
<reference evidence="10" key="5">
    <citation type="submission" date="2015-06" db="UniProtKB">
        <authorList>
            <consortium name="EnsemblFungi"/>
        </authorList>
    </citation>
    <scope>IDENTIFICATION</scope>
    <source>
        <strain evidence="10">ATCC 64411</strain>
    </source>
</reference>
<evidence type="ECO:0000259" key="8">
    <source>
        <dbReference type="PROSITE" id="PS50048"/>
    </source>
</evidence>
<dbReference type="STRING" id="644358.A0A0C4EC07"/>
<dbReference type="Pfam" id="PF00172">
    <property type="entry name" value="Zn_clus"/>
    <property type="match status" value="1"/>
</dbReference>
<feature type="region of interest" description="Disordered" evidence="7">
    <location>
        <begin position="95"/>
        <end position="133"/>
    </location>
</feature>
<evidence type="ECO:0000256" key="6">
    <source>
        <dbReference type="ARBA" id="ARBA00023242"/>
    </source>
</evidence>
<reference evidence="9" key="1">
    <citation type="submission" date="2010-05" db="EMBL/GenBank/DDBJ databases">
        <title>The Genome Sequence of Magnaporthe poae strain ATCC 64411.</title>
        <authorList>
            <consortium name="The Broad Institute Genome Sequencing Platform"/>
            <consortium name="Broad Institute Genome Sequencing Center for Infectious Disease"/>
            <person name="Ma L.-J."/>
            <person name="Dead R."/>
            <person name="Young S."/>
            <person name="Zeng Q."/>
            <person name="Koehrsen M."/>
            <person name="Alvarado L."/>
            <person name="Berlin A."/>
            <person name="Chapman S.B."/>
            <person name="Chen Z."/>
            <person name="Freedman E."/>
            <person name="Gellesch M."/>
            <person name="Goldberg J."/>
            <person name="Griggs A."/>
            <person name="Gujja S."/>
            <person name="Heilman E.R."/>
            <person name="Heiman D."/>
            <person name="Hepburn T."/>
            <person name="Howarth C."/>
            <person name="Jen D."/>
            <person name="Larson L."/>
            <person name="Mehta T."/>
            <person name="Neiman D."/>
            <person name="Pearson M."/>
            <person name="Roberts A."/>
            <person name="Saif S."/>
            <person name="Shea T."/>
            <person name="Shenoy N."/>
            <person name="Sisk P."/>
            <person name="Stolte C."/>
            <person name="Sykes S."/>
            <person name="Walk T."/>
            <person name="White J."/>
            <person name="Yandava C."/>
            <person name="Haas B."/>
            <person name="Nusbaum C."/>
            <person name="Birren B."/>
        </authorList>
    </citation>
    <scope>NUCLEOTIDE SEQUENCE</scope>
    <source>
        <strain evidence="9">ATCC 64411</strain>
    </source>
</reference>
<gene>
    <name evidence="9" type="ORF">MAPG_10220</name>
</gene>
<dbReference type="Gene3D" id="4.10.240.10">
    <property type="entry name" value="Zn(2)-C6 fungal-type DNA-binding domain"/>
    <property type="match status" value="1"/>
</dbReference>
<dbReference type="SUPFAM" id="SSF57701">
    <property type="entry name" value="Zn2/Cys6 DNA-binding domain"/>
    <property type="match status" value="1"/>
</dbReference>
<evidence type="ECO:0000256" key="1">
    <source>
        <dbReference type="ARBA" id="ARBA00004123"/>
    </source>
</evidence>
<evidence type="ECO:0000313" key="10">
    <source>
        <dbReference type="EnsemblFungi" id="MAPG_10220T0"/>
    </source>
</evidence>
<dbReference type="CDD" id="cd00067">
    <property type="entry name" value="GAL4"/>
    <property type="match status" value="1"/>
</dbReference>